<dbReference type="AlphaFoldDB" id="A0A7H8TLF5"/>
<dbReference type="PANTHER" id="PTHR30537">
    <property type="entry name" value="HTH-TYPE TRANSCRIPTIONAL REGULATOR"/>
    <property type="match status" value="1"/>
</dbReference>
<protein>
    <submittedName>
        <fullName evidence="7">LysR family transcriptional regulator</fullName>
    </submittedName>
</protein>
<dbReference type="Gene3D" id="1.10.10.10">
    <property type="entry name" value="Winged helix-like DNA-binding domain superfamily/Winged helix DNA-binding domain"/>
    <property type="match status" value="1"/>
</dbReference>
<accession>A0A7H8TLF5</accession>
<reference evidence="7 8" key="1">
    <citation type="submission" date="2020-06" db="EMBL/GenBank/DDBJ databases">
        <title>Genome mining for natural products.</title>
        <authorList>
            <person name="Zhang B."/>
            <person name="Shi J."/>
            <person name="Ge H."/>
        </authorList>
    </citation>
    <scope>NUCLEOTIDE SEQUENCE [LARGE SCALE GENOMIC DNA]</scope>
    <source>
        <strain evidence="7 8">NA02069</strain>
    </source>
</reference>
<evidence type="ECO:0000256" key="2">
    <source>
        <dbReference type="ARBA" id="ARBA00023015"/>
    </source>
</evidence>
<evidence type="ECO:0000256" key="4">
    <source>
        <dbReference type="ARBA" id="ARBA00023163"/>
    </source>
</evidence>
<evidence type="ECO:0000313" key="8">
    <source>
        <dbReference type="Proteomes" id="UP000509418"/>
    </source>
</evidence>
<feature type="region of interest" description="Disordered" evidence="5">
    <location>
        <begin position="1"/>
        <end position="60"/>
    </location>
</feature>
<dbReference type="Proteomes" id="UP000509418">
    <property type="component" value="Chromosome"/>
</dbReference>
<dbReference type="InterPro" id="IPR036388">
    <property type="entry name" value="WH-like_DNA-bd_sf"/>
</dbReference>
<evidence type="ECO:0000256" key="3">
    <source>
        <dbReference type="ARBA" id="ARBA00023125"/>
    </source>
</evidence>
<comment type="similarity">
    <text evidence="1">Belongs to the LysR transcriptional regulatory family.</text>
</comment>
<evidence type="ECO:0000313" key="7">
    <source>
        <dbReference type="EMBL" id="QKZ24087.1"/>
    </source>
</evidence>
<organism evidence="7 8">
    <name type="scientific">Streptomyces chartreusis</name>
    <dbReference type="NCBI Taxonomy" id="1969"/>
    <lineage>
        <taxon>Bacteria</taxon>
        <taxon>Bacillati</taxon>
        <taxon>Actinomycetota</taxon>
        <taxon>Actinomycetes</taxon>
        <taxon>Kitasatosporales</taxon>
        <taxon>Streptomycetaceae</taxon>
        <taxon>Streptomyces</taxon>
    </lineage>
</organism>
<evidence type="ECO:0000256" key="1">
    <source>
        <dbReference type="ARBA" id="ARBA00009437"/>
    </source>
</evidence>
<dbReference type="SUPFAM" id="SSF46785">
    <property type="entry name" value="Winged helix' DNA-binding domain"/>
    <property type="match status" value="1"/>
</dbReference>
<evidence type="ECO:0000256" key="5">
    <source>
        <dbReference type="SAM" id="MobiDB-lite"/>
    </source>
</evidence>
<dbReference type="InterPro" id="IPR036390">
    <property type="entry name" value="WH_DNA-bd_sf"/>
</dbReference>
<gene>
    <name evidence="7" type="ORF">HUT05_46170</name>
</gene>
<dbReference type="GO" id="GO:0003700">
    <property type="term" value="F:DNA-binding transcription factor activity"/>
    <property type="evidence" value="ECO:0007669"/>
    <property type="project" value="InterPro"/>
</dbReference>
<dbReference type="FunFam" id="3.40.190.290:FF:000001">
    <property type="entry name" value="Transcriptional regulator, LysR family"/>
    <property type="match status" value="1"/>
</dbReference>
<dbReference type="EMBL" id="CP056041">
    <property type="protein sequence ID" value="QKZ24087.1"/>
    <property type="molecule type" value="Genomic_DNA"/>
</dbReference>
<dbReference type="InterPro" id="IPR058163">
    <property type="entry name" value="LysR-type_TF_proteobact-type"/>
</dbReference>
<name>A0A7H8TLF5_STRCX</name>
<dbReference type="GO" id="GO:0006351">
    <property type="term" value="P:DNA-templated transcription"/>
    <property type="evidence" value="ECO:0007669"/>
    <property type="project" value="TreeGrafter"/>
</dbReference>
<dbReference type="InterPro" id="IPR005119">
    <property type="entry name" value="LysR_subst-bd"/>
</dbReference>
<feature type="domain" description="HTH lysR-type" evidence="6">
    <location>
        <begin position="62"/>
        <end position="117"/>
    </location>
</feature>
<dbReference type="GO" id="GO:0043565">
    <property type="term" value="F:sequence-specific DNA binding"/>
    <property type="evidence" value="ECO:0007669"/>
    <property type="project" value="TreeGrafter"/>
</dbReference>
<keyword evidence="3" id="KW-0238">DNA-binding</keyword>
<dbReference type="SUPFAM" id="SSF53850">
    <property type="entry name" value="Periplasmic binding protein-like II"/>
    <property type="match status" value="1"/>
</dbReference>
<dbReference type="Gene3D" id="3.40.190.290">
    <property type="match status" value="1"/>
</dbReference>
<dbReference type="Pfam" id="PF03466">
    <property type="entry name" value="LysR_substrate"/>
    <property type="match status" value="1"/>
</dbReference>
<dbReference type="PROSITE" id="PS50931">
    <property type="entry name" value="HTH_LYSR"/>
    <property type="match status" value="1"/>
</dbReference>
<dbReference type="PANTHER" id="PTHR30537:SF5">
    <property type="entry name" value="HTH-TYPE TRANSCRIPTIONAL ACTIVATOR TTDR-RELATED"/>
    <property type="match status" value="1"/>
</dbReference>
<dbReference type="InterPro" id="IPR000847">
    <property type="entry name" value="LysR_HTH_N"/>
</dbReference>
<dbReference type="Pfam" id="PF00126">
    <property type="entry name" value="HTH_1"/>
    <property type="match status" value="1"/>
</dbReference>
<keyword evidence="4" id="KW-0804">Transcription</keyword>
<sequence length="365" mass="40644">MGRRRPVNRDARRAGLASRRRPGEHPGQPRYPQQARSRKGRLSRVESLRRPGQPGSKNRSALDDLEFFQVVASSETLTAASRELGCSLPVVSKRLSALERRLDVRLVQRGARRLVLTSEGELYAARVATILDQVRELEDSITDRSGGLRGSLIVEATLGLGRSHIAPLLGEFAQAHPELHVRLQTSALPLRPHRREFDVAVHVGAPPDSSLRMRRLAENRRVPCASPSYLARHGTPTSIEDLAGHDCIVLRENESDFALWRFGDTAGTRHIRVRGSLSSNDGDVVTGWALEGRGIIMRSEWHVGPHLDRGELVQVLPDVPTPAADIYALTEDDAHVPQRVSRLIDFLAARLPRRLNRRQETYGLL</sequence>
<keyword evidence="8" id="KW-1185">Reference proteome</keyword>
<evidence type="ECO:0000259" key="6">
    <source>
        <dbReference type="PROSITE" id="PS50931"/>
    </source>
</evidence>
<keyword evidence="2" id="KW-0805">Transcription regulation</keyword>
<proteinExistence type="inferred from homology"/>